<dbReference type="EMBL" id="CP017708">
    <property type="protein sequence ID" value="AOY84716.1"/>
    <property type="molecule type" value="Genomic_DNA"/>
</dbReference>
<dbReference type="AlphaFoldDB" id="A0A1D9GAP0"/>
<accession>A0A1D9GAP0</accession>
<dbReference type="GO" id="GO:0008641">
    <property type="term" value="F:ubiquitin-like modifier activating enzyme activity"/>
    <property type="evidence" value="ECO:0007669"/>
    <property type="project" value="InterPro"/>
</dbReference>
<dbReference type="Proteomes" id="UP000176944">
    <property type="component" value="Chromosome"/>
</dbReference>
<name>A0A1D9GAP0_MOOP1</name>
<reference evidence="3" key="1">
    <citation type="submission" date="2016-10" db="EMBL/GenBank/DDBJ databases">
        <title>Comparative genomics uncovers the prolific and rare metabolic potential of the cyanobacterial genus Moorea.</title>
        <authorList>
            <person name="Leao T."/>
            <person name="Castelao G."/>
            <person name="Korobeynikov A."/>
            <person name="Monroe E.A."/>
            <person name="Podell S."/>
            <person name="Glukhov E."/>
            <person name="Allen E."/>
            <person name="Gerwick W.H."/>
            <person name="Gerwick L."/>
        </authorList>
    </citation>
    <scope>NUCLEOTIDE SEQUENCE [LARGE SCALE GENOMIC DNA]</scope>
    <source>
        <strain evidence="3">JHB</strain>
    </source>
</reference>
<dbReference type="SUPFAM" id="SSF69572">
    <property type="entry name" value="Activating enzymes of the ubiquitin-like proteins"/>
    <property type="match status" value="1"/>
</dbReference>
<dbReference type="PANTHER" id="PTHR43267">
    <property type="entry name" value="TRNA THREONYLCARBAMOYLADENOSINE DEHYDRATASE"/>
    <property type="match status" value="1"/>
</dbReference>
<dbReference type="PANTHER" id="PTHR43267:SF3">
    <property type="entry name" value="THIF PROTEIN"/>
    <property type="match status" value="1"/>
</dbReference>
<dbReference type="CDD" id="cd01483">
    <property type="entry name" value="E1_enzyme_family"/>
    <property type="match status" value="1"/>
</dbReference>
<evidence type="ECO:0000313" key="3">
    <source>
        <dbReference type="Proteomes" id="UP000176944"/>
    </source>
</evidence>
<feature type="domain" description="THIF-type NAD/FAD binding fold" evidence="1">
    <location>
        <begin position="14"/>
        <end position="148"/>
    </location>
</feature>
<dbReference type="InterPro" id="IPR000594">
    <property type="entry name" value="ThiF_NAD_FAD-bd"/>
</dbReference>
<dbReference type="GO" id="GO:0016779">
    <property type="term" value="F:nucleotidyltransferase activity"/>
    <property type="evidence" value="ECO:0007669"/>
    <property type="project" value="UniProtKB-KW"/>
</dbReference>
<evidence type="ECO:0000313" key="2">
    <source>
        <dbReference type="EMBL" id="AOY84716.1"/>
    </source>
</evidence>
<dbReference type="GO" id="GO:0061504">
    <property type="term" value="P:cyclic threonylcarbamoyladenosine biosynthetic process"/>
    <property type="evidence" value="ECO:0007669"/>
    <property type="project" value="TreeGrafter"/>
</dbReference>
<evidence type="ECO:0000259" key="1">
    <source>
        <dbReference type="Pfam" id="PF00899"/>
    </source>
</evidence>
<dbReference type="InterPro" id="IPR045886">
    <property type="entry name" value="ThiF/MoeB/HesA"/>
</dbReference>
<protein>
    <submittedName>
        <fullName evidence="2">ThiF family adenylyltransferase</fullName>
    </submittedName>
</protein>
<organism evidence="2 3">
    <name type="scientific">Moorena producens (strain JHB)</name>
    <dbReference type="NCBI Taxonomy" id="1454205"/>
    <lineage>
        <taxon>Bacteria</taxon>
        <taxon>Bacillati</taxon>
        <taxon>Cyanobacteriota</taxon>
        <taxon>Cyanophyceae</taxon>
        <taxon>Coleofasciculales</taxon>
        <taxon>Coleofasciculaceae</taxon>
        <taxon>Moorena</taxon>
    </lineage>
</organism>
<dbReference type="InterPro" id="IPR035985">
    <property type="entry name" value="Ubiquitin-activating_enz"/>
</dbReference>
<keyword evidence="2" id="KW-0548">Nucleotidyltransferase</keyword>
<sequence>MSIFFHEQLYRTSEVMAQLRDYPVTVCGAGALGANITENLARSGFGKLKVIDCDRIEERNLSTQPYYRSDIGAHKAKILAHSLYQAVGVKLEAKVKELTTANTKQLLTNSTLVIDTFDNSVARQAVKDYCDSSQTPCLHVGLAEDYSEIIWNENYRVPSPVNDDVCDYPLARNLVLMTTAVATEVIIEFISTTKKLDFTFTLRDLSIKPIDRSS</sequence>
<dbReference type="Gene3D" id="3.40.50.720">
    <property type="entry name" value="NAD(P)-binding Rossmann-like Domain"/>
    <property type="match status" value="1"/>
</dbReference>
<dbReference type="GO" id="GO:0061503">
    <property type="term" value="F:tRNA threonylcarbamoyladenosine dehydratase"/>
    <property type="evidence" value="ECO:0007669"/>
    <property type="project" value="TreeGrafter"/>
</dbReference>
<dbReference type="Pfam" id="PF00899">
    <property type="entry name" value="ThiF"/>
    <property type="match status" value="1"/>
</dbReference>
<proteinExistence type="predicted"/>
<gene>
    <name evidence="2" type="ORF">BJP36_16260</name>
</gene>
<keyword evidence="2" id="KW-0808">Transferase</keyword>